<dbReference type="Proteomes" id="UP000613580">
    <property type="component" value="Unassembled WGS sequence"/>
</dbReference>
<comment type="caution">
    <text evidence="2">The sequence shown here is derived from an EMBL/GenBank/DDBJ whole genome shotgun (WGS) entry which is preliminary data.</text>
</comment>
<evidence type="ECO:0000313" key="2">
    <source>
        <dbReference type="EMBL" id="KAF7317400.1"/>
    </source>
</evidence>
<organism evidence="2 3">
    <name type="scientific">Mycena chlorophos</name>
    <name type="common">Agaric fungus</name>
    <name type="synonym">Agaricus chlorophos</name>
    <dbReference type="NCBI Taxonomy" id="658473"/>
    <lineage>
        <taxon>Eukaryota</taxon>
        <taxon>Fungi</taxon>
        <taxon>Dikarya</taxon>
        <taxon>Basidiomycota</taxon>
        <taxon>Agaricomycotina</taxon>
        <taxon>Agaricomycetes</taxon>
        <taxon>Agaricomycetidae</taxon>
        <taxon>Agaricales</taxon>
        <taxon>Marasmiineae</taxon>
        <taxon>Mycenaceae</taxon>
        <taxon>Mycena</taxon>
    </lineage>
</organism>
<dbReference type="EMBL" id="JACAZE010000005">
    <property type="protein sequence ID" value="KAF7317400.1"/>
    <property type="molecule type" value="Genomic_DNA"/>
</dbReference>
<protein>
    <submittedName>
        <fullName evidence="2">Uncharacterized protein</fullName>
    </submittedName>
</protein>
<name>A0A8H6TH31_MYCCL</name>
<keyword evidence="3" id="KW-1185">Reference proteome</keyword>
<feature type="compositionally biased region" description="Pro residues" evidence="1">
    <location>
        <begin position="389"/>
        <end position="405"/>
    </location>
</feature>
<feature type="compositionally biased region" description="Low complexity" evidence="1">
    <location>
        <begin position="13"/>
        <end position="24"/>
    </location>
</feature>
<reference evidence="2" key="1">
    <citation type="submission" date="2020-05" db="EMBL/GenBank/DDBJ databases">
        <title>Mycena genomes resolve the evolution of fungal bioluminescence.</title>
        <authorList>
            <person name="Tsai I.J."/>
        </authorList>
    </citation>
    <scope>NUCLEOTIDE SEQUENCE</scope>
    <source>
        <strain evidence="2">110903Hualien_Pintung</strain>
    </source>
</reference>
<evidence type="ECO:0000313" key="3">
    <source>
        <dbReference type="Proteomes" id="UP000613580"/>
    </source>
</evidence>
<gene>
    <name evidence="2" type="ORF">HMN09_00476300</name>
</gene>
<dbReference type="OrthoDB" id="2995174at2759"/>
<accession>A0A8H6TH31</accession>
<sequence>MIIPTKDNDAEPSSRVPSGSRPPSYHSSILTPSRDRDKPAVEEKYIYYRLYTFSGALPSLVAFSDVPFLGRLRTRSVPPPHTVATLKRCLRAAEGYGDGVFALYERYGDEEAMEDGQRVAVVSLESIGRTPELALVLLLVDDTVRTRVPAGWVPPSLATMNAMEPYIYYRLYTQTNDDTASLSLFASDPSLGRISSLRIAPPYTLQSFLACVMSSSAEAKPAHAEADVFPSMDAVESVPHDTPLRAIPGALLDTDGAVVALPGSTEEHPLILVSREETSTLLSRLPSADESWTVPSPTTLLRRARTTNSPWLVRQRGRAALAIDTGAADAYAADVGGLGHERMPASWLRVQRTAANQAVGATTTRPGPGPGDGVPALGRTRSYRRLGIPPGPRALPPATPAPAPAPAVQDTNAAVDVQRFVVY</sequence>
<proteinExistence type="predicted"/>
<evidence type="ECO:0000256" key="1">
    <source>
        <dbReference type="SAM" id="MobiDB-lite"/>
    </source>
</evidence>
<feature type="region of interest" description="Disordered" evidence="1">
    <location>
        <begin position="359"/>
        <end position="409"/>
    </location>
</feature>
<feature type="region of interest" description="Disordered" evidence="1">
    <location>
        <begin position="1"/>
        <end position="36"/>
    </location>
</feature>
<dbReference type="AlphaFoldDB" id="A0A8H6TH31"/>